<dbReference type="InterPro" id="IPR027417">
    <property type="entry name" value="P-loop_NTPase"/>
</dbReference>
<name>A0ABZ0BCB7_9SPHN</name>
<gene>
    <name evidence="2" type="ORF">RPR59_06250</name>
</gene>
<feature type="region of interest" description="Disordered" evidence="1">
    <location>
        <begin position="305"/>
        <end position="327"/>
    </location>
</feature>
<dbReference type="SUPFAM" id="SSF52540">
    <property type="entry name" value="P-loop containing nucleoside triphosphate hydrolases"/>
    <property type="match status" value="1"/>
</dbReference>
<protein>
    <submittedName>
        <fullName evidence="2">Sulfotransferase</fullName>
    </submittedName>
</protein>
<proteinExistence type="predicted"/>
<evidence type="ECO:0000313" key="2">
    <source>
        <dbReference type="EMBL" id="WNO54842.1"/>
    </source>
</evidence>
<accession>A0ABZ0BCB7</accession>
<keyword evidence="3" id="KW-1185">Reference proteome</keyword>
<dbReference type="RefSeq" id="WP_313917794.1">
    <property type="nucleotide sequence ID" value="NZ_CP135076.1"/>
</dbReference>
<dbReference type="Pfam" id="PF13469">
    <property type="entry name" value="Sulfotransfer_3"/>
    <property type="match status" value="1"/>
</dbReference>
<evidence type="ECO:0000256" key="1">
    <source>
        <dbReference type="SAM" id="MobiDB-lite"/>
    </source>
</evidence>
<dbReference type="Proteomes" id="UP001302249">
    <property type="component" value="Chromosome"/>
</dbReference>
<organism evidence="2 3">
    <name type="scientific">Stakelama saccharophila</name>
    <dbReference type="NCBI Taxonomy" id="3075605"/>
    <lineage>
        <taxon>Bacteria</taxon>
        <taxon>Pseudomonadati</taxon>
        <taxon>Pseudomonadota</taxon>
        <taxon>Alphaproteobacteria</taxon>
        <taxon>Sphingomonadales</taxon>
        <taxon>Sphingomonadaceae</taxon>
        <taxon>Stakelama</taxon>
    </lineage>
</organism>
<dbReference type="Gene3D" id="3.40.50.300">
    <property type="entry name" value="P-loop containing nucleotide triphosphate hydrolases"/>
    <property type="match status" value="1"/>
</dbReference>
<evidence type="ECO:0000313" key="3">
    <source>
        <dbReference type="Proteomes" id="UP001302249"/>
    </source>
</evidence>
<reference evidence="2 3" key="1">
    <citation type="submission" date="2023-09" db="EMBL/GenBank/DDBJ databases">
        <authorList>
            <person name="Rey-Velasco X."/>
        </authorList>
    </citation>
    <scope>NUCLEOTIDE SEQUENCE [LARGE SCALE GENOMIC DNA]</scope>
    <source>
        <strain evidence="2 3">W311</strain>
    </source>
</reference>
<dbReference type="EMBL" id="CP135076">
    <property type="protein sequence ID" value="WNO54842.1"/>
    <property type="molecule type" value="Genomic_DNA"/>
</dbReference>
<sequence>MRPIIHIGYHKTATSWFQRFVYPRVASHRVIDRRLIRETFLAPPAFSFDAHAARDRLGIDADDRPAILCEEDLSGVLHNGLMSCHIAGVVAQRLHQALPEAHIVIFVRSQVTAALSWYLQYVREGGTASTRRYLFPKQHRHLGHVRPFMLPHFHFGQLDYRGLVERYDALFGADRVTALPYEALKRDPAALLARMSGALGVDLPDPEAAKVNACYRRGLLPIARAANLFTRRSVIDKATLVHIPYWYTVRKAVLAQLNRVPLFGPAPAAERYLGRKTVDHIAGLFWRSNRWLEARMGEDLRTLGYPLDPPEDGAPPRRRLPLRWAAN</sequence>